<accession>A0AAV6JBJ0</accession>
<evidence type="ECO:0000256" key="1">
    <source>
        <dbReference type="SAM" id="Phobius"/>
    </source>
</evidence>
<reference evidence="2" key="1">
    <citation type="submission" date="2020-08" db="EMBL/GenBank/DDBJ databases">
        <title>Plant Genome Project.</title>
        <authorList>
            <person name="Zhang R.-G."/>
        </authorList>
    </citation>
    <scope>NUCLEOTIDE SEQUENCE</scope>
    <source>
        <strain evidence="2">WSP0</strain>
        <tissue evidence="2">Leaf</tissue>
    </source>
</reference>
<sequence length="172" mass="18960">MSLRPEVAVAPHAEVVVDADQCKQTCHSSEYAYFALLFSCLVAFCTVSKPMFVSSPVIPLYLKTLTPSDIHKSLVIYSDVGQVMFNEAMDRGVFDAHTNTFPIHLINGAGGETIETVMNILNNRCRVNWNGFLALNPELIVGQQVAFSKQWVQVLGVATLSIGWSQFDKTCS</sequence>
<protein>
    <submittedName>
        <fullName evidence="2">Uncharacterized protein</fullName>
    </submittedName>
</protein>
<proteinExistence type="predicted"/>
<keyword evidence="1" id="KW-0472">Membrane</keyword>
<comment type="caution">
    <text evidence="2">The sequence shown here is derived from an EMBL/GenBank/DDBJ whole genome shotgun (WGS) entry which is preliminary data.</text>
</comment>
<dbReference type="AlphaFoldDB" id="A0AAV6JBJ0"/>
<organism evidence="2 3">
    <name type="scientific">Rhododendron griersonianum</name>
    <dbReference type="NCBI Taxonomy" id="479676"/>
    <lineage>
        <taxon>Eukaryota</taxon>
        <taxon>Viridiplantae</taxon>
        <taxon>Streptophyta</taxon>
        <taxon>Embryophyta</taxon>
        <taxon>Tracheophyta</taxon>
        <taxon>Spermatophyta</taxon>
        <taxon>Magnoliopsida</taxon>
        <taxon>eudicotyledons</taxon>
        <taxon>Gunneridae</taxon>
        <taxon>Pentapetalae</taxon>
        <taxon>asterids</taxon>
        <taxon>Ericales</taxon>
        <taxon>Ericaceae</taxon>
        <taxon>Ericoideae</taxon>
        <taxon>Rhodoreae</taxon>
        <taxon>Rhododendron</taxon>
    </lineage>
</organism>
<keyword evidence="1" id="KW-1133">Transmembrane helix</keyword>
<keyword evidence="3" id="KW-1185">Reference proteome</keyword>
<dbReference type="Proteomes" id="UP000823749">
    <property type="component" value="Chromosome 8"/>
</dbReference>
<name>A0AAV6JBJ0_9ERIC</name>
<evidence type="ECO:0000313" key="2">
    <source>
        <dbReference type="EMBL" id="KAG5537283.1"/>
    </source>
</evidence>
<keyword evidence="1" id="KW-0812">Transmembrane</keyword>
<feature type="transmembrane region" description="Helical" evidence="1">
    <location>
        <begin position="31"/>
        <end position="53"/>
    </location>
</feature>
<gene>
    <name evidence="2" type="ORF">RHGRI_024659</name>
</gene>
<evidence type="ECO:0000313" key="3">
    <source>
        <dbReference type="Proteomes" id="UP000823749"/>
    </source>
</evidence>
<dbReference type="EMBL" id="JACTNZ010000008">
    <property type="protein sequence ID" value="KAG5537283.1"/>
    <property type="molecule type" value="Genomic_DNA"/>
</dbReference>